<evidence type="ECO:0000256" key="7">
    <source>
        <dbReference type="ARBA" id="ARBA00023273"/>
    </source>
</evidence>
<feature type="domain" description="TRAF3-interacting protein 1 N-terminal" evidence="11">
    <location>
        <begin position="9"/>
        <end position="119"/>
    </location>
</feature>
<dbReference type="OrthoDB" id="6431268at2759"/>
<dbReference type="InterPro" id="IPR018799">
    <property type="entry name" value="TRAF3IP1"/>
</dbReference>
<dbReference type="GO" id="GO:0060271">
    <property type="term" value="P:cilium assembly"/>
    <property type="evidence" value="ECO:0007669"/>
    <property type="project" value="TreeGrafter"/>
</dbReference>
<dbReference type="AlphaFoldDB" id="A0A087T2X3"/>
<comment type="subcellular location">
    <subcellularLocation>
        <location evidence="2">Cytoplasm</location>
        <location evidence="2">Cytoskeleton</location>
        <location evidence="2">Cilium axoneme</location>
    </subcellularLocation>
    <subcellularLocation>
        <location evidence="1">Cytoplasm</location>
        <location evidence="1">Cytoskeleton</location>
        <location evidence="1">Cilium basal body</location>
    </subcellularLocation>
</comment>
<gene>
    <name evidence="12" type="ORF">X975_07187</name>
</gene>
<evidence type="ECO:0000256" key="2">
    <source>
        <dbReference type="ARBA" id="ARBA00004430"/>
    </source>
</evidence>
<dbReference type="PANTHER" id="PTHR31363:SF0">
    <property type="entry name" value="TRAF3-INTERACTING PROTEIN 1"/>
    <property type="match status" value="1"/>
</dbReference>
<dbReference type="GO" id="GO:0048731">
    <property type="term" value="P:system development"/>
    <property type="evidence" value="ECO:0007669"/>
    <property type="project" value="UniProtKB-ARBA"/>
</dbReference>
<keyword evidence="6" id="KW-0206">Cytoskeleton</keyword>
<sequence>MAEEIDPSVIKKTQEILGSVIKKPALTEKSLKKPPFRFLHDVITNVIKTSGFYKGLYTPEELQSENVKDKESKIAFLQKAIDVLALVTSQTINLKPSKVVAGHDPQKTNVFLQILGTAVKNKLDSKEAVEKVLNEKIQGSPTKVMKERRTSVDKRAKGANEKAHTRSLTKTIDPAKKSSVSNQSKETTKSKDGEKTKERHKDSKKDREKSRERTKHKTDDSKKTKDKSSKLKEDVHIGDEMKVEPTVDG</sequence>
<dbReference type="FunFam" id="1.10.418.50:FF:000001">
    <property type="entry name" value="TRAF3-interacting protein 1 isoform X1"/>
    <property type="match status" value="1"/>
</dbReference>
<dbReference type="GO" id="GO:0070507">
    <property type="term" value="P:regulation of microtubule cytoskeleton organization"/>
    <property type="evidence" value="ECO:0007669"/>
    <property type="project" value="TreeGrafter"/>
</dbReference>
<evidence type="ECO:0000256" key="8">
    <source>
        <dbReference type="ARBA" id="ARBA00043971"/>
    </source>
</evidence>
<dbReference type="GO" id="GO:0008017">
    <property type="term" value="F:microtubule binding"/>
    <property type="evidence" value="ECO:0007669"/>
    <property type="project" value="InterPro"/>
</dbReference>
<dbReference type="PANTHER" id="PTHR31363">
    <property type="entry name" value="TRAF3-INTERACTING PROTEIN 1"/>
    <property type="match status" value="1"/>
</dbReference>
<evidence type="ECO:0000256" key="4">
    <source>
        <dbReference type="ARBA" id="ARBA00022794"/>
    </source>
</evidence>
<feature type="non-terminal residue" evidence="12">
    <location>
        <position position="249"/>
    </location>
</feature>
<evidence type="ECO:0000313" key="12">
    <source>
        <dbReference type="EMBL" id="KFM59462.1"/>
    </source>
</evidence>
<dbReference type="InterPro" id="IPR042576">
    <property type="entry name" value="TRAF3IP1_N_sf"/>
</dbReference>
<comment type="similarity">
    <text evidence="8">Belongs to the TRAF3IP1 family.</text>
</comment>
<evidence type="ECO:0000259" key="11">
    <source>
        <dbReference type="Pfam" id="PF10243"/>
    </source>
</evidence>
<feature type="region of interest" description="Disordered" evidence="10">
    <location>
        <begin position="140"/>
        <end position="249"/>
    </location>
</feature>
<protein>
    <recommendedName>
        <fullName evidence="9">TRAF3-interacting protein 1</fullName>
    </recommendedName>
</protein>
<dbReference type="EMBL" id="KK113146">
    <property type="protein sequence ID" value="KFM59462.1"/>
    <property type="molecule type" value="Genomic_DNA"/>
</dbReference>
<feature type="compositionally biased region" description="Basic and acidic residues" evidence="10">
    <location>
        <begin position="186"/>
        <end position="249"/>
    </location>
</feature>
<dbReference type="GO" id="GO:0048513">
    <property type="term" value="P:animal organ development"/>
    <property type="evidence" value="ECO:0007669"/>
    <property type="project" value="UniProtKB-ARBA"/>
</dbReference>
<keyword evidence="5" id="KW-0175">Coiled coil</keyword>
<name>A0A087T2X3_STEMI</name>
<accession>A0A087T2X3</accession>
<keyword evidence="13" id="KW-1185">Reference proteome</keyword>
<dbReference type="Pfam" id="PF10243">
    <property type="entry name" value="MIP-T3"/>
    <property type="match status" value="1"/>
</dbReference>
<evidence type="ECO:0000256" key="10">
    <source>
        <dbReference type="SAM" id="MobiDB-lite"/>
    </source>
</evidence>
<keyword evidence="4" id="KW-0970">Cilium biogenesis/degradation</keyword>
<dbReference type="Proteomes" id="UP000054359">
    <property type="component" value="Unassembled WGS sequence"/>
</dbReference>
<dbReference type="GO" id="GO:0030992">
    <property type="term" value="C:intraciliary transport particle B"/>
    <property type="evidence" value="ECO:0007669"/>
    <property type="project" value="TreeGrafter"/>
</dbReference>
<evidence type="ECO:0000256" key="5">
    <source>
        <dbReference type="ARBA" id="ARBA00023054"/>
    </source>
</evidence>
<evidence type="ECO:0000313" key="13">
    <source>
        <dbReference type="Proteomes" id="UP000054359"/>
    </source>
</evidence>
<organism evidence="12 13">
    <name type="scientific">Stegodyphus mimosarum</name>
    <name type="common">African social velvet spider</name>
    <dbReference type="NCBI Taxonomy" id="407821"/>
    <lineage>
        <taxon>Eukaryota</taxon>
        <taxon>Metazoa</taxon>
        <taxon>Ecdysozoa</taxon>
        <taxon>Arthropoda</taxon>
        <taxon>Chelicerata</taxon>
        <taxon>Arachnida</taxon>
        <taxon>Araneae</taxon>
        <taxon>Araneomorphae</taxon>
        <taxon>Entelegynae</taxon>
        <taxon>Eresoidea</taxon>
        <taxon>Eresidae</taxon>
        <taxon>Stegodyphus</taxon>
    </lineage>
</organism>
<reference evidence="12 13" key="1">
    <citation type="submission" date="2013-11" db="EMBL/GenBank/DDBJ databases">
        <title>Genome sequencing of Stegodyphus mimosarum.</title>
        <authorList>
            <person name="Bechsgaard J."/>
        </authorList>
    </citation>
    <scope>NUCLEOTIDE SEQUENCE [LARGE SCALE GENOMIC DNA]</scope>
</reference>
<proteinExistence type="inferred from homology"/>
<dbReference type="STRING" id="407821.A0A087T2X3"/>
<keyword evidence="7" id="KW-0966">Cell projection</keyword>
<dbReference type="Gene3D" id="1.10.418.50">
    <property type="entry name" value="Microtubule-binding protein MIP-T3"/>
    <property type="match status" value="1"/>
</dbReference>
<dbReference type="GO" id="GO:0005930">
    <property type="term" value="C:axoneme"/>
    <property type="evidence" value="ECO:0007669"/>
    <property type="project" value="UniProtKB-SubCell"/>
</dbReference>
<keyword evidence="3" id="KW-0963">Cytoplasm</keyword>
<dbReference type="GO" id="GO:0036064">
    <property type="term" value="C:ciliary basal body"/>
    <property type="evidence" value="ECO:0007669"/>
    <property type="project" value="TreeGrafter"/>
</dbReference>
<dbReference type="GO" id="GO:0042073">
    <property type="term" value="P:intraciliary transport"/>
    <property type="evidence" value="ECO:0007669"/>
    <property type="project" value="TreeGrafter"/>
</dbReference>
<dbReference type="InterPro" id="IPR040468">
    <property type="entry name" value="TRAF3IP1_N"/>
</dbReference>
<evidence type="ECO:0000256" key="9">
    <source>
        <dbReference type="ARBA" id="ARBA00070492"/>
    </source>
</evidence>
<dbReference type="OMA" id="HIGDEMK"/>
<evidence type="ECO:0000256" key="6">
    <source>
        <dbReference type="ARBA" id="ARBA00023212"/>
    </source>
</evidence>
<evidence type="ECO:0000256" key="3">
    <source>
        <dbReference type="ARBA" id="ARBA00022490"/>
    </source>
</evidence>
<feature type="compositionally biased region" description="Basic and acidic residues" evidence="10">
    <location>
        <begin position="144"/>
        <end position="164"/>
    </location>
</feature>
<evidence type="ECO:0000256" key="1">
    <source>
        <dbReference type="ARBA" id="ARBA00004120"/>
    </source>
</evidence>